<reference evidence="4" key="1">
    <citation type="submission" date="2020-06" db="EMBL/GenBank/DDBJ databases">
        <title>A chromosome-scale genome assembly of Talaromyces rugulosus W13939.</title>
        <authorList>
            <person name="Wang B."/>
            <person name="Guo L."/>
            <person name="Ye K."/>
            <person name="Wang L."/>
        </authorList>
    </citation>
    <scope>NUCLEOTIDE SEQUENCE [LARGE SCALE GENOMIC DNA]</scope>
    <source>
        <strain evidence="4">W13939</strain>
    </source>
</reference>
<dbReference type="PANTHER" id="PTHR43795:SF39">
    <property type="entry name" value="AMINOTRANSFERASE CLASS I_CLASSII DOMAIN-CONTAINING PROTEIN"/>
    <property type="match status" value="1"/>
</dbReference>
<dbReference type="PRINTS" id="PR00753">
    <property type="entry name" value="ACCSYNTHASE"/>
</dbReference>
<dbReference type="EMBL" id="CP055898">
    <property type="protein sequence ID" value="QKX54263.1"/>
    <property type="molecule type" value="Genomic_DNA"/>
</dbReference>
<dbReference type="InterPro" id="IPR015421">
    <property type="entry name" value="PyrdxlP-dep_Trfase_major"/>
</dbReference>
<dbReference type="Gene3D" id="3.90.1150.10">
    <property type="entry name" value="Aspartate Aminotransferase, domain 1"/>
    <property type="match status" value="1"/>
</dbReference>
<dbReference type="GO" id="GO:0008483">
    <property type="term" value="F:transaminase activity"/>
    <property type="evidence" value="ECO:0007669"/>
    <property type="project" value="TreeGrafter"/>
</dbReference>
<dbReference type="SUPFAM" id="SSF53383">
    <property type="entry name" value="PLP-dependent transferases"/>
    <property type="match status" value="1"/>
</dbReference>
<proteinExistence type="predicted"/>
<evidence type="ECO:0000313" key="3">
    <source>
        <dbReference type="EMBL" id="QKX54263.1"/>
    </source>
</evidence>
<dbReference type="InterPro" id="IPR050478">
    <property type="entry name" value="Ethylene_sulfur-biosynth"/>
</dbReference>
<evidence type="ECO:0000259" key="2">
    <source>
        <dbReference type="Pfam" id="PF00155"/>
    </source>
</evidence>
<name>A0A7H8QM60_TALRU</name>
<evidence type="ECO:0000256" key="1">
    <source>
        <dbReference type="ARBA" id="ARBA00022898"/>
    </source>
</evidence>
<dbReference type="InterPro" id="IPR015424">
    <property type="entry name" value="PyrdxlP-dep_Trfase"/>
</dbReference>
<protein>
    <recommendedName>
        <fullName evidence="2">Aminotransferase class I/classII large domain-containing protein</fullName>
    </recommendedName>
</protein>
<dbReference type="OrthoDB" id="1077582at2759"/>
<dbReference type="GO" id="GO:0006520">
    <property type="term" value="P:amino acid metabolic process"/>
    <property type="evidence" value="ECO:0007669"/>
    <property type="project" value="TreeGrafter"/>
</dbReference>
<dbReference type="Proteomes" id="UP000509510">
    <property type="component" value="Chromosome I"/>
</dbReference>
<dbReference type="RefSeq" id="XP_035340442.1">
    <property type="nucleotide sequence ID" value="XM_035484549.1"/>
</dbReference>
<evidence type="ECO:0000313" key="4">
    <source>
        <dbReference type="Proteomes" id="UP000509510"/>
    </source>
</evidence>
<keyword evidence="1" id="KW-0663">Pyridoxal phosphate</keyword>
<dbReference type="InterPro" id="IPR015422">
    <property type="entry name" value="PyrdxlP-dep_Trfase_small"/>
</dbReference>
<dbReference type="Pfam" id="PF00155">
    <property type="entry name" value="Aminotran_1_2"/>
    <property type="match status" value="1"/>
</dbReference>
<sequence length="435" mass="46892">MATPPPPPPGELSKRMGTTVKIFLPIAAALASRGKINPGDINLSDGENSLMKTKMVDLCRDAMNQSITEDTFANPIGFVGDEPMKEALAQYFTTYFHPTIPVTADHIVPTAGSGTALDALFFTLCDSGDSILCPVPGWWGYGPYSRFHAEANLIPALVKPSSPSWPTDSLSSAIIPALEEAYNSAPDPTRIKAVITSNPNNPLMKCWPKDVVRQMMDFCQQRNLHYISDEVFANTVFDPDAEQFVSALSLLKNPDTEDSDEGKSIIEPSRVHVVWSTTKDFGACGVRSGCVLSYHPLVRAGVSFASPWQVSTLTAHFTSSLLTSPSTPALLSSVRSQLATSYKVYRQVLSAPELSGRIELLSTSAGLWALALVTLKADEKVQDIIANGKKKGAIVGAANGFEAFLQPGQAMIMITIALPDDVLKEGLERFKASLL</sequence>
<dbReference type="CDD" id="cd00609">
    <property type="entry name" value="AAT_like"/>
    <property type="match status" value="1"/>
</dbReference>
<organism evidence="3 4">
    <name type="scientific">Talaromyces rugulosus</name>
    <name type="common">Penicillium rugulosum</name>
    <dbReference type="NCBI Taxonomy" id="121627"/>
    <lineage>
        <taxon>Eukaryota</taxon>
        <taxon>Fungi</taxon>
        <taxon>Dikarya</taxon>
        <taxon>Ascomycota</taxon>
        <taxon>Pezizomycotina</taxon>
        <taxon>Eurotiomycetes</taxon>
        <taxon>Eurotiomycetidae</taxon>
        <taxon>Eurotiales</taxon>
        <taxon>Trichocomaceae</taxon>
        <taxon>Talaromyces</taxon>
        <taxon>Talaromyces sect. Islandici</taxon>
    </lineage>
</organism>
<feature type="domain" description="Aminotransferase class I/classII large" evidence="2">
    <location>
        <begin position="41"/>
        <end position="429"/>
    </location>
</feature>
<dbReference type="InterPro" id="IPR004839">
    <property type="entry name" value="Aminotransferase_I/II_large"/>
</dbReference>
<dbReference type="KEGG" id="trg:TRUGW13939_01348"/>
<accession>A0A7H8QM60</accession>
<dbReference type="AlphaFoldDB" id="A0A7H8QM60"/>
<keyword evidence="4" id="KW-1185">Reference proteome</keyword>
<dbReference type="GO" id="GO:0030170">
    <property type="term" value="F:pyridoxal phosphate binding"/>
    <property type="evidence" value="ECO:0007669"/>
    <property type="project" value="InterPro"/>
</dbReference>
<dbReference type="Gene3D" id="3.40.640.10">
    <property type="entry name" value="Type I PLP-dependent aspartate aminotransferase-like (Major domain)"/>
    <property type="match status" value="1"/>
</dbReference>
<dbReference type="GeneID" id="55988860"/>
<gene>
    <name evidence="3" type="ORF">TRUGW13939_01348</name>
</gene>
<dbReference type="PANTHER" id="PTHR43795">
    <property type="entry name" value="BIFUNCTIONAL ASPARTATE AMINOTRANSFERASE AND GLUTAMATE/ASPARTATE-PREPHENATE AMINOTRANSFERASE-RELATED"/>
    <property type="match status" value="1"/>
</dbReference>